<dbReference type="InterPro" id="IPR002716">
    <property type="entry name" value="PIN_dom"/>
</dbReference>
<evidence type="ECO:0000256" key="1">
    <source>
        <dbReference type="ARBA" id="ARBA00001946"/>
    </source>
</evidence>
<keyword evidence="5 8" id="KW-0378">Hydrolase</keyword>
<proteinExistence type="inferred from homology"/>
<dbReference type="Proteomes" id="UP000094342">
    <property type="component" value="Unassembled WGS sequence"/>
</dbReference>
<comment type="similarity">
    <text evidence="7 8">Belongs to the PINc/VapC protein family.</text>
</comment>
<feature type="binding site" evidence="8">
    <location>
        <position position="5"/>
    </location>
    <ligand>
        <name>Mg(2+)</name>
        <dbReference type="ChEBI" id="CHEBI:18420"/>
    </ligand>
</feature>
<keyword evidence="11" id="KW-1185">Reference proteome</keyword>
<dbReference type="GO" id="GO:0016787">
    <property type="term" value="F:hydrolase activity"/>
    <property type="evidence" value="ECO:0007669"/>
    <property type="project" value="UniProtKB-KW"/>
</dbReference>
<gene>
    <name evidence="8" type="primary">vapC</name>
    <name evidence="10" type="ORF">A8M32_25380</name>
</gene>
<dbReference type="InterPro" id="IPR050556">
    <property type="entry name" value="Type_II_TA_system_RNase"/>
</dbReference>
<evidence type="ECO:0000256" key="4">
    <source>
        <dbReference type="ARBA" id="ARBA00022723"/>
    </source>
</evidence>
<comment type="cofactor">
    <cofactor evidence="1 8">
        <name>Mg(2+)</name>
        <dbReference type="ChEBI" id="CHEBI:18420"/>
    </cofactor>
</comment>
<dbReference type="EC" id="3.1.-.-" evidence="8"/>
<dbReference type="GO" id="GO:0000287">
    <property type="term" value="F:magnesium ion binding"/>
    <property type="evidence" value="ECO:0007669"/>
    <property type="project" value="UniProtKB-UniRule"/>
</dbReference>
<evidence type="ECO:0000256" key="8">
    <source>
        <dbReference type="HAMAP-Rule" id="MF_00265"/>
    </source>
</evidence>
<reference evidence="11" key="1">
    <citation type="submission" date="2016-05" db="EMBL/GenBank/DDBJ databases">
        <authorList>
            <person name="Li Y."/>
        </authorList>
    </citation>
    <scope>NUCLEOTIDE SEQUENCE [LARGE SCALE GENOMIC DNA]</scope>
    <source>
        <strain evidence="11">YIC4027</strain>
    </source>
</reference>
<keyword evidence="3 8" id="KW-0540">Nuclease</keyword>
<dbReference type="RefSeq" id="WP_069461201.1">
    <property type="nucleotide sequence ID" value="NZ_LYBW01000065.1"/>
</dbReference>
<evidence type="ECO:0000256" key="2">
    <source>
        <dbReference type="ARBA" id="ARBA00022649"/>
    </source>
</evidence>
<dbReference type="PANTHER" id="PTHR33653:SF1">
    <property type="entry name" value="RIBONUCLEASE VAPC2"/>
    <property type="match status" value="1"/>
</dbReference>
<dbReference type="CDD" id="cd18746">
    <property type="entry name" value="PIN_VapC4-5_FitB-like"/>
    <property type="match status" value="1"/>
</dbReference>
<dbReference type="OrthoDB" id="7188375at2"/>
<evidence type="ECO:0000256" key="3">
    <source>
        <dbReference type="ARBA" id="ARBA00022722"/>
    </source>
</evidence>
<comment type="caution">
    <text evidence="10">The sequence shown here is derived from an EMBL/GenBank/DDBJ whole genome shotgun (WGS) entry which is preliminary data.</text>
</comment>
<dbReference type="InterPro" id="IPR022907">
    <property type="entry name" value="VapC_family"/>
</dbReference>
<dbReference type="EMBL" id="LYBW01000065">
    <property type="protein sequence ID" value="ODR88345.1"/>
    <property type="molecule type" value="Genomic_DNA"/>
</dbReference>
<dbReference type="HAMAP" id="MF_00265">
    <property type="entry name" value="VapC_Nob1"/>
    <property type="match status" value="1"/>
</dbReference>
<organism evidence="10 11">
    <name type="scientific">Sinorhizobium alkalisoli</name>
    <dbReference type="NCBI Taxonomy" id="1752398"/>
    <lineage>
        <taxon>Bacteria</taxon>
        <taxon>Pseudomonadati</taxon>
        <taxon>Pseudomonadota</taxon>
        <taxon>Alphaproteobacteria</taxon>
        <taxon>Hyphomicrobiales</taxon>
        <taxon>Rhizobiaceae</taxon>
        <taxon>Sinorhizobium/Ensifer group</taxon>
        <taxon>Sinorhizobium</taxon>
    </lineage>
</organism>
<sequence>MFLVDTNVISALAPSKRQAVTQLVEWLDRTSAHLFLSVISAAEVKSGIAKAEREGATIKAQRLTEWWQTIEYLYAQKLLPFDLKCAHAAGQILDDARAHQPGFEDIAIAATAKVHGLIVLTRNMRHFEPLGVLAIDPFVALPPLSRSGE</sequence>
<keyword evidence="8" id="KW-0800">Toxin</keyword>
<feature type="binding site" evidence="8">
    <location>
        <position position="105"/>
    </location>
    <ligand>
        <name>Mg(2+)</name>
        <dbReference type="ChEBI" id="CHEBI:18420"/>
    </ligand>
</feature>
<dbReference type="SUPFAM" id="SSF88723">
    <property type="entry name" value="PIN domain-like"/>
    <property type="match status" value="1"/>
</dbReference>
<evidence type="ECO:0000256" key="6">
    <source>
        <dbReference type="ARBA" id="ARBA00022842"/>
    </source>
</evidence>
<evidence type="ECO:0000259" key="9">
    <source>
        <dbReference type="Pfam" id="PF01850"/>
    </source>
</evidence>
<dbReference type="AlphaFoldDB" id="A0A1E3V4C3"/>
<feature type="domain" description="PIN" evidence="9">
    <location>
        <begin position="3"/>
        <end position="125"/>
    </location>
</feature>
<dbReference type="Gene3D" id="3.40.50.1010">
    <property type="entry name" value="5'-nuclease"/>
    <property type="match status" value="1"/>
</dbReference>
<dbReference type="STRING" id="1752398.A8M32_25380"/>
<dbReference type="GO" id="GO:0004540">
    <property type="term" value="F:RNA nuclease activity"/>
    <property type="evidence" value="ECO:0007669"/>
    <property type="project" value="InterPro"/>
</dbReference>
<keyword evidence="2 8" id="KW-1277">Toxin-antitoxin system</keyword>
<name>A0A1E3V4C3_9HYPH</name>
<dbReference type="InterPro" id="IPR029060">
    <property type="entry name" value="PIN-like_dom_sf"/>
</dbReference>
<keyword evidence="4 8" id="KW-0479">Metal-binding</keyword>
<protein>
    <recommendedName>
        <fullName evidence="8">Ribonuclease VapC</fullName>
        <shortName evidence="8">RNase VapC</shortName>
        <ecNumber evidence="8">3.1.-.-</ecNumber>
    </recommendedName>
    <alternativeName>
        <fullName evidence="8">Toxin VapC</fullName>
    </alternativeName>
</protein>
<evidence type="ECO:0000313" key="10">
    <source>
        <dbReference type="EMBL" id="ODR88345.1"/>
    </source>
</evidence>
<evidence type="ECO:0000313" key="11">
    <source>
        <dbReference type="Proteomes" id="UP000094342"/>
    </source>
</evidence>
<evidence type="ECO:0000256" key="7">
    <source>
        <dbReference type="ARBA" id="ARBA00038093"/>
    </source>
</evidence>
<keyword evidence="6 8" id="KW-0460">Magnesium</keyword>
<comment type="function">
    <text evidence="8">Toxic component of a toxin-antitoxin (TA) system. An RNase.</text>
</comment>
<accession>A0A1E3V4C3</accession>
<dbReference type="PANTHER" id="PTHR33653">
    <property type="entry name" value="RIBONUCLEASE VAPC2"/>
    <property type="match status" value="1"/>
</dbReference>
<dbReference type="GO" id="GO:0090729">
    <property type="term" value="F:toxin activity"/>
    <property type="evidence" value="ECO:0007669"/>
    <property type="project" value="UniProtKB-KW"/>
</dbReference>
<dbReference type="Pfam" id="PF01850">
    <property type="entry name" value="PIN"/>
    <property type="match status" value="1"/>
</dbReference>
<evidence type="ECO:0000256" key="5">
    <source>
        <dbReference type="ARBA" id="ARBA00022801"/>
    </source>
</evidence>